<evidence type="ECO:0000259" key="7">
    <source>
        <dbReference type="Pfam" id="PF05175"/>
    </source>
</evidence>
<dbReference type="Pfam" id="PF05175">
    <property type="entry name" value="MTS"/>
    <property type="match status" value="1"/>
</dbReference>
<accession>A0A1T4MMR2</accession>
<dbReference type="STRING" id="29524.SAMN02745171_00834"/>
<comment type="function">
    <text evidence="6">Specifically methylates the adenine in position 37 of tRNA(1)(Val) (anticodon cmo5UAC).</text>
</comment>
<keyword evidence="5 6" id="KW-0819">tRNA processing</keyword>
<dbReference type="GO" id="GO:0003676">
    <property type="term" value="F:nucleic acid binding"/>
    <property type="evidence" value="ECO:0007669"/>
    <property type="project" value="InterPro"/>
</dbReference>
<gene>
    <name evidence="8" type="ORF">SAMN02745171_00834</name>
</gene>
<dbReference type="InterPro" id="IPR022882">
    <property type="entry name" value="tRNA_adenine-N6_MeTrfase"/>
</dbReference>
<dbReference type="Gene3D" id="3.40.50.150">
    <property type="entry name" value="Vaccinia Virus protein VP39"/>
    <property type="match status" value="1"/>
</dbReference>
<comment type="catalytic activity">
    <reaction evidence="6">
        <text>adenosine(37) in tRNA1(Val) + S-adenosyl-L-methionine = N(6)-methyladenosine(37) in tRNA1(Val) + S-adenosyl-L-homocysteine + H(+)</text>
        <dbReference type="Rhea" id="RHEA:43160"/>
        <dbReference type="Rhea" id="RHEA-COMP:10369"/>
        <dbReference type="Rhea" id="RHEA-COMP:10370"/>
        <dbReference type="ChEBI" id="CHEBI:15378"/>
        <dbReference type="ChEBI" id="CHEBI:57856"/>
        <dbReference type="ChEBI" id="CHEBI:59789"/>
        <dbReference type="ChEBI" id="CHEBI:74411"/>
        <dbReference type="ChEBI" id="CHEBI:74449"/>
        <dbReference type="EC" id="2.1.1.223"/>
    </reaction>
</comment>
<evidence type="ECO:0000256" key="2">
    <source>
        <dbReference type="ARBA" id="ARBA00022603"/>
    </source>
</evidence>
<dbReference type="EMBL" id="FUXE01000007">
    <property type="protein sequence ID" value="SJZ68127.1"/>
    <property type="molecule type" value="Genomic_DNA"/>
</dbReference>
<evidence type="ECO:0000256" key="6">
    <source>
        <dbReference type="HAMAP-Rule" id="MF_01872"/>
    </source>
</evidence>
<sequence>MAGEDIMHFKEFSLRQESCGMRIGTDGVLLGSWASLALETSSSSSRLNPTKPQHFSQASSANISSPTTIIDVGTGTGLLTLMLAQRYPSALLTGVEIEEGASLTARNNVLSSPFSERISIIHDDFAQYALTLPDHSIDLIVSNPPFFPSGVTTRSQEREQARHTETLSARQLFPWAFRLLRPMGRLALITPFDQLDALRIEATAVGLTPHRLTAVVTVEGKAPKRLLSEWKRSNKEDTFCPITTLSLRTKEGEYTPEYTALTAPFYIFL</sequence>
<dbReference type="InterPro" id="IPR050210">
    <property type="entry name" value="tRNA_Adenine-N(6)_MTase"/>
</dbReference>
<dbReference type="InterPro" id="IPR002052">
    <property type="entry name" value="DNA_methylase_N6_adenine_CS"/>
</dbReference>
<dbReference type="PANTHER" id="PTHR47739">
    <property type="entry name" value="TRNA1(VAL) (ADENINE(37)-N6)-METHYLTRANSFERASE"/>
    <property type="match status" value="1"/>
</dbReference>
<evidence type="ECO:0000256" key="4">
    <source>
        <dbReference type="ARBA" id="ARBA00022691"/>
    </source>
</evidence>
<evidence type="ECO:0000256" key="5">
    <source>
        <dbReference type="ARBA" id="ARBA00022694"/>
    </source>
</evidence>
<evidence type="ECO:0000313" key="8">
    <source>
        <dbReference type="EMBL" id="SJZ68127.1"/>
    </source>
</evidence>
<dbReference type="SUPFAM" id="SSF53335">
    <property type="entry name" value="S-adenosyl-L-methionine-dependent methyltransferases"/>
    <property type="match status" value="1"/>
</dbReference>
<dbReference type="AlphaFoldDB" id="A0A1T4MMR2"/>
<dbReference type="PROSITE" id="PS00092">
    <property type="entry name" value="N6_MTASE"/>
    <property type="match status" value="1"/>
</dbReference>
<keyword evidence="2 6" id="KW-0489">Methyltransferase</keyword>
<name>A0A1T4MMR2_9PORP</name>
<dbReference type="RefSeq" id="WP_078736774.1">
    <property type="nucleotide sequence ID" value="NZ_FUXE01000007.1"/>
</dbReference>
<organism evidence="8 9">
    <name type="scientific">Porphyromonas circumdentaria</name>
    <dbReference type="NCBI Taxonomy" id="29524"/>
    <lineage>
        <taxon>Bacteria</taxon>
        <taxon>Pseudomonadati</taxon>
        <taxon>Bacteroidota</taxon>
        <taxon>Bacteroidia</taxon>
        <taxon>Bacteroidales</taxon>
        <taxon>Porphyromonadaceae</taxon>
        <taxon>Porphyromonas</taxon>
    </lineage>
</organism>
<dbReference type="InterPro" id="IPR007848">
    <property type="entry name" value="Small_mtfrase_dom"/>
</dbReference>
<dbReference type="GO" id="GO:0008033">
    <property type="term" value="P:tRNA processing"/>
    <property type="evidence" value="ECO:0007669"/>
    <property type="project" value="UniProtKB-UniRule"/>
</dbReference>
<dbReference type="GO" id="GO:0016430">
    <property type="term" value="F:tRNA (adenine-N6)-methyltransferase activity"/>
    <property type="evidence" value="ECO:0007669"/>
    <property type="project" value="UniProtKB-UniRule"/>
</dbReference>
<dbReference type="GO" id="GO:0032259">
    <property type="term" value="P:methylation"/>
    <property type="evidence" value="ECO:0007669"/>
    <property type="project" value="UniProtKB-KW"/>
</dbReference>
<keyword evidence="3 6" id="KW-0808">Transferase</keyword>
<dbReference type="PANTHER" id="PTHR47739:SF1">
    <property type="entry name" value="TRNA1(VAL) (ADENINE(37)-N6)-METHYLTRANSFERASE"/>
    <property type="match status" value="1"/>
</dbReference>
<evidence type="ECO:0000313" key="9">
    <source>
        <dbReference type="Proteomes" id="UP000190121"/>
    </source>
</evidence>
<feature type="domain" description="Methyltransferase small" evidence="7">
    <location>
        <begin position="67"/>
        <end position="151"/>
    </location>
</feature>
<proteinExistence type="inferred from homology"/>
<comment type="similarity">
    <text evidence="6">Belongs to the methyltransferase superfamily. tRNA (adenine-N(6)-)-methyltransferase family.</text>
</comment>
<evidence type="ECO:0000256" key="3">
    <source>
        <dbReference type="ARBA" id="ARBA00022679"/>
    </source>
</evidence>
<dbReference type="InterPro" id="IPR029063">
    <property type="entry name" value="SAM-dependent_MTases_sf"/>
</dbReference>
<evidence type="ECO:0000256" key="1">
    <source>
        <dbReference type="ARBA" id="ARBA00022490"/>
    </source>
</evidence>
<dbReference type="CDD" id="cd02440">
    <property type="entry name" value="AdoMet_MTases"/>
    <property type="match status" value="1"/>
</dbReference>
<keyword evidence="9" id="KW-1185">Reference proteome</keyword>
<comment type="subcellular location">
    <subcellularLocation>
        <location evidence="6">Cytoplasm</location>
    </subcellularLocation>
</comment>
<dbReference type="HAMAP" id="MF_01872">
    <property type="entry name" value="tRNA_methyltr_YfiC"/>
    <property type="match status" value="1"/>
</dbReference>
<dbReference type="GO" id="GO:0005737">
    <property type="term" value="C:cytoplasm"/>
    <property type="evidence" value="ECO:0007669"/>
    <property type="project" value="UniProtKB-SubCell"/>
</dbReference>
<dbReference type="EC" id="2.1.1.223" evidence="6"/>
<dbReference type="OrthoDB" id="5383291at2"/>
<keyword evidence="1 6" id="KW-0963">Cytoplasm</keyword>
<reference evidence="9" key="1">
    <citation type="submission" date="2017-02" db="EMBL/GenBank/DDBJ databases">
        <authorList>
            <person name="Varghese N."/>
            <person name="Submissions S."/>
        </authorList>
    </citation>
    <scope>NUCLEOTIDE SEQUENCE [LARGE SCALE GENOMIC DNA]</scope>
    <source>
        <strain evidence="9">ATCC 51356</strain>
    </source>
</reference>
<keyword evidence="4 6" id="KW-0949">S-adenosyl-L-methionine</keyword>
<dbReference type="Proteomes" id="UP000190121">
    <property type="component" value="Unassembled WGS sequence"/>
</dbReference>
<protein>
    <recommendedName>
        <fullName evidence="6">tRNA1(Val) (adenine(37)-N6)-methyltransferase</fullName>
        <ecNumber evidence="6">2.1.1.223</ecNumber>
    </recommendedName>
    <alternativeName>
        <fullName evidence="6">tRNA m6A37 methyltransferase</fullName>
    </alternativeName>
</protein>